<feature type="region of interest" description="Disordered" evidence="5">
    <location>
        <begin position="174"/>
        <end position="204"/>
    </location>
</feature>
<comment type="subcellular location">
    <subcellularLocation>
        <location evidence="1">Membrane</location>
        <topology evidence="1">Multi-pass membrane protein</topology>
    </subcellularLocation>
</comment>
<dbReference type="STRING" id="1193181.BN10_680010"/>
<dbReference type="GO" id="GO:0016020">
    <property type="term" value="C:membrane"/>
    <property type="evidence" value="ECO:0007669"/>
    <property type="project" value="UniProtKB-SubCell"/>
</dbReference>
<accession>N0E5Y3</accession>
<protein>
    <recommendedName>
        <fullName evidence="7">Methylamine utilisation protein MauE domain-containing protein</fullName>
    </recommendedName>
</protein>
<evidence type="ECO:0000313" key="8">
    <source>
        <dbReference type="EMBL" id="CCH70784.1"/>
    </source>
</evidence>
<dbReference type="UniPathway" id="UPA00895"/>
<dbReference type="GO" id="GO:0030416">
    <property type="term" value="P:methylamine metabolic process"/>
    <property type="evidence" value="ECO:0007669"/>
    <property type="project" value="InterPro"/>
</dbReference>
<keyword evidence="2 6" id="KW-0812">Transmembrane</keyword>
<evidence type="ECO:0000256" key="1">
    <source>
        <dbReference type="ARBA" id="ARBA00004141"/>
    </source>
</evidence>
<feature type="region of interest" description="Disordered" evidence="5">
    <location>
        <begin position="361"/>
        <end position="386"/>
    </location>
</feature>
<keyword evidence="3 6" id="KW-1133">Transmembrane helix</keyword>
<dbReference type="RefSeq" id="WP_010850627.1">
    <property type="nucleotide sequence ID" value="NZ_HF570956.1"/>
</dbReference>
<evidence type="ECO:0000256" key="3">
    <source>
        <dbReference type="ARBA" id="ARBA00022989"/>
    </source>
</evidence>
<sequence>MPIPAGVVAPLILAVVLVTSAVAKARQPSSTVSAITLLRLPRFLQNQTIARALPVGEVVLALAMLSPWVPLARLASWAALALFAAYLLIIARAMTFDPRPSCGCFGNIGDQRVRAQTVWRNAVFVTLALVVVWFAGRGATVPGTLADLGRAGWLWLVMAAAVGVVVGLIGSSPTGTPRHTHDQGPAPATEQASSTSAIDDDPEGYVREPIPVAVLVDAEGEPHTVAEMATTRAQLLVFANCYCGPTVHALRSAHEWRQRLPQIDVRMVFSGIPVMESSTDLPTDDAWRDHASLGWKAFGLGASPAAVLIGADGLLAGGPVSGQEDVEQFFAEIGEALADAPMPPAEAEGIVVGELVAEGQDLPVNSQASSDGSSSSHSAELSATRE</sequence>
<dbReference type="eggNOG" id="COG0526">
    <property type="taxonomic scope" value="Bacteria"/>
</dbReference>
<evidence type="ECO:0000256" key="6">
    <source>
        <dbReference type="SAM" id="Phobius"/>
    </source>
</evidence>
<dbReference type="InterPro" id="IPR036249">
    <property type="entry name" value="Thioredoxin-like_sf"/>
</dbReference>
<dbReference type="Proteomes" id="UP000013167">
    <property type="component" value="Unassembled WGS sequence"/>
</dbReference>
<gene>
    <name evidence="8" type="ORF">BN10_680010</name>
</gene>
<comment type="caution">
    <text evidence="8">The sequence shown here is derived from an EMBL/GenBank/DDBJ whole genome shotgun (WGS) entry which is preliminary data.</text>
</comment>
<name>N0E5Y3_9MICO</name>
<dbReference type="OrthoDB" id="5006039at2"/>
<dbReference type="EMBL" id="CAIZ01000139">
    <property type="protein sequence ID" value="CCH70784.1"/>
    <property type="molecule type" value="Genomic_DNA"/>
</dbReference>
<dbReference type="SUPFAM" id="SSF52833">
    <property type="entry name" value="Thioredoxin-like"/>
    <property type="match status" value="1"/>
</dbReference>
<feature type="transmembrane region" description="Helical" evidence="6">
    <location>
        <begin position="122"/>
        <end position="140"/>
    </location>
</feature>
<keyword evidence="4 6" id="KW-0472">Membrane</keyword>
<dbReference type="AlphaFoldDB" id="N0E5Y3"/>
<evidence type="ECO:0000256" key="5">
    <source>
        <dbReference type="SAM" id="MobiDB-lite"/>
    </source>
</evidence>
<organism evidence="8 9">
    <name type="scientific">Phycicoccus elongatus Lp2</name>
    <dbReference type="NCBI Taxonomy" id="1193181"/>
    <lineage>
        <taxon>Bacteria</taxon>
        <taxon>Bacillati</taxon>
        <taxon>Actinomycetota</taxon>
        <taxon>Actinomycetes</taxon>
        <taxon>Micrococcales</taxon>
        <taxon>Intrasporangiaceae</taxon>
        <taxon>Phycicoccus</taxon>
    </lineage>
</organism>
<dbReference type="Pfam" id="PF07291">
    <property type="entry name" value="MauE"/>
    <property type="match status" value="1"/>
</dbReference>
<evidence type="ECO:0000256" key="4">
    <source>
        <dbReference type="ARBA" id="ARBA00023136"/>
    </source>
</evidence>
<reference evidence="8 9" key="1">
    <citation type="journal article" date="2013" name="ISME J.">
        <title>A metabolic model for members of the genus Tetrasphaera involved in enhanced biological phosphorus removal.</title>
        <authorList>
            <person name="Kristiansen R."/>
            <person name="Nguyen H.T.T."/>
            <person name="Saunders A.M."/>
            <person name="Nielsen J.L."/>
            <person name="Wimmer R."/>
            <person name="Le V.Q."/>
            <person name="McIlroy S.J."/>
            <person name="Petrovski S."/>
            <person name="Seviour R.J."/>
            <person name="Calteau A."/>
            <person name="Nielsen K.L."/>
            <person name="Nielsen P.H."/>
        </authorList>
    </citation>
    <scope>NUCLEOTIDE SEQUENCE [LARGE SCALE GENOMIC DNA]</scope>
    <source>
        <strain evidence="8 9">Lp2</strain>
    </source>
</reference>
<evidence type="ECO:0000259" key="7">
    <source>
        <dbReference type="Pfam" id="PF07291"/>
    </source>
</evidence>
<proteinExistence type="predicted"/>
<evidence type="ECO:0000313" key="9">
    <source>
        <dbReference type="Proteomes" id="UP000013167"/>
    </source>
</evidence>
<dbReference type="HOGENOM" id="CLU_066818_0_0_11"/>
<feature type="transmembrane region" description="Helical" evidence="6">
    <location>
        <begin position="152"/>
        <end position="170"/>
    </location>
</feature>
<keyword evidence="9" id="KW-1185">Reference proteome</keyword>
<feature type="transmembrane region" description="Helical" evidence="6">
    <location>
        <begin position="74"/>
        <end position="91"/>
    </location>
</feature>
<feature type="domain" description="Methylamine utilisation protein MauE" evidence="7">
    <location>
        <begin position="7"/>
        <end position="134"/>
    </location>
</feature>
<feature type="compositionally biased region" description="Low complexity" evidence="5">
    <location>
        <begin position="366"/>
        <end position="386"/>
    </location>
</feature>
<evidence type="ECO:0000256" key="2">
    <source>
        <dbReference type="ARBA" id="ARBA00022692"/>
    </source>
</evidence>
<dbReference type="InterPro" id="IPR009908">
    <property type="entry name" value="Methylamine_util_MauE"/>
</dbReference>